<evidence type="ECO:0000256" key="2">
    <source>
        <dbReference type="ARBA" id="ARBA00004752"/>
    </source>
</evidence>
<evidence type="ECO:0000256" key="5">
    <source>
        <dbReference type="ARBA" id="ARBA00022598"/>
    </source>
</evidence>
<keyword evidence="9" id="KW-0133">Cell shape</keyword>
<evidence type="ECO:0000259" key="15">
    <source>
        <dbReference type="Pfam" id="PF01225"/>
    </source>
</evidence>
<dbReference type="NCBIfam" id="TIGR01082">
    <property type="entry name" value="murC"/>
    <property type="match status" value="1"/>
</dbReference>
<feature type="domain" description="Mur ligase central" evidence="17">
    <location>
        <begin position="138"/>
        <end position="325"/>
    </location>
</feature>
<dbReference type="GO" id="GO:0005524">
    <property type="term" value="F:ATP binding"/>
    <property type="evidence" value="ECO:0007669"/>
    <property type="project" value="UniProtKB-KW"/>
</dbReference>
<dbReference type="FunCoup" id="D6Z4Y6">
    <property type="interactions" value="134"/>
</dbReference>
<dbReference type="InterPro" id="IPR005758">
    <property type="entry name" value="UDP-N-AcMur_Ala_ligase_MurC"/>
</dbReference>
<evidence type="ECO:0000256" key="10">
    <source>
        <dbReference type="ARBA" id="ARBA00022984"/>
    </source>
</evidence>
<keyword evidence="7" id="KW-0547">Nucleotide-binding</keyword>
<dbReference type="PANTHER" id="PTHR43445">
    <property type="entry name" value="UDP-N-ACETYLMURAMATE--L-ALANINE LIGASE-RELATED"/>
    <property type="match status" value="1"/>
</dbReference>
<keyword evidence="11" id="KW-0131">Cell cycle</keyword>
<dbReference type="NCBIfam" id="TIGR01081">
    <property type="entry name" value="mpl"/>
    <property type="match status" value="1"/>
</dbReference>
<dbReference type="GO" id="GO:0071555">
    <property type="term" value="P:cell wall organization"/>
    <property type="evidence" value="ECO:0007669"/>
    <property type="project" value="UniProtKB-KW"/>
</dbReference>
<dbReference type="AlphaFoldDB" id="D6Z4Y6"/>
<keyword evidence="10" id="KW-0573">Peptidoglycan synthesis</keyword>
<sequence>MAPTVSAALPLGSPASSGLDPALNQPPARVHKVHLMGIGGTGMAALAGMLLERGVAVSGSDQKVYPPMSDYLAGLGIEVQEGYGPQNLAGSPDLVIVGNVIRADNPEALELGRRRLPYLSFPQALRHYFLAGRRSLVVAGTHGKTTTSSLLATMLDHAGLDPGFMIGGIVQAFGRSSRTGGGPFFVSEGDEYDTAFFDKGPKFLHYAPEVCILTGVEFDHADIYADLAAVKTAFARLVALMPPQGRLVAFVDDPVVRELVAVAPCPVLGYGEGAGEGADWRLDKLTVSPGGTGFTVLRQGELFGEFFSPMPGRHNALNALAVIAVLDHLGVPPAEIAAGLAAFTGVRRRQEVRGEVGGVTVIDDFAHHPTAVRETLAALKAAYPGRRLVAVFEPRTNSSRRRVFQEAYVSVFAAADRVLIREPEGLEAIPVDERFSVQRLAADLTAAGLPARAFAEVQEIIDQLAVDSRPGDVVAILSNGGFDNIHQRLLARLGGTERGGRD</sequence>
<dbReference type="Pfam" id="PF02875">
    <property type="entry name" value="Mur_ligase_C"/>
    <property type="match status" value="1"/>
</dbReference>
<evidence type="ECO:0000256" key="11">
    <source>
        <dbReference type="ARBA" id="ARBA00023306"/>
    </source>
</evidence>
<dbReference type="eggNOG" id="COG0773">
    <property type="taxonomic scope" value="Bacteria"/>
</dbReference>
<dbReference type="Gene3D" id="3.40.50.720">
    <property type="entry name" value="NAD(P)-binding Rossmann-like Domain"/>
    <property type="match status" value="1"/>
</dbReference>
<dbReference type="PANTHER" id="PTHR43445:SF5">
    <property type="entry name" value="UDP-N-ACETYLMURAMATE--L-ALANYL-GAMMA-D-GLUTAMYL-MESO-2,6-DIAMINOHEPTANDIOATE LIGASE"/>
    <property type="match status" value="1"/>
</dbReference>
<evidence type="ECO:0000256" key="3">
    <source>
        <dbReference type="ARBA" id="ARBA00012211"/>
    </source>
</evidence>
<evidence type="ECO:0000256" key="7">
    <source>
        <dbReference type="ARBA" id="ARBA00022741"/>
    </source>
</evidence>
<comment type="subcellular location">
    <subcellularLocation>
        <location evidence="1">Cytoplasm</location>
    </subcellularLocation>
</comment>
<dbReference type="OrthoDB" id="9804126at2"/>
<organism evidence="18 19">
    <name type="scientific">Desulfurivibrio alkaliphilus (strain DSM 19089 / UNIQEM U267 / AHT2)</name>
    <dbReference type="NCBI Taxonomy" id="589865"/>
    <lineage>
        <taxon>Bacteria</taxon>
        <taxon>Pseudomonadati</taxon>
        <taxon>Thermodesulfobacteriota</taxon>
        <taxon>Desulfobulbia</taxon>
        <taxon>Desulfobulbales</taxon>
        <taxon>Desulfobulbaceae</taxon>
        <taxon>Desulfurivibrio</taxon>
    </lineage>
</organism>
<evidence type="ECO:0000256" key="14">
    <source>
        <dbReference type="NCBIfam" id="TIGR01082"/>
    </source>
</evidence>
<dbReference type="InterPro" id="IPR013221">
    <property type="entry name" value="Mur_ligase_cen"/>
</dbReference>
<dbReference type="EC" id="6.3.2.8" evidence="3 14"/>
<evidence type="ECO:0000256" key="8">
    <source>
        <dbReference type="ARBA" id="ARBA00022840"/>
    </source>
</evidence>
<keyword evidence="5" id="KW-0436">Ligase</keyword>
<evidence type="ECO:0000256" key="4">
    <source>
        <dbReference type="ARBA" id="ARBA00022490"/>
    </source>
</evidence>
<dbReference type="HOGENOM" id="CLU_028104_0_2_7"/>
<evidence type="ECO:0000256" key="13">
    <source>
        <dbReference type="ARBA" id="ARBA00047833"/>
    </source>
</evidence>
<dbReference type="Pfam" id="PF08245">
    <property type="entry name" value="Mur_ligase_M"/>
    <property type="match status" value="1"/>
</dbReference>
<dbReference type="GO" id="GO:0009252">
    <property type="term" value="P:peptidoglycan biosynthetic process"/>
    <property type="evidence" value="ECO:0007669"/>
    <property type="project" value="UniProtKB-UniRule"/>
</dbReference>
<dbReference type="Gene3D" id="3.40.1190.10">
    <property type="entry name" value="Mur-like, catalytic domain"/>
    <property type="match status" value="1"/>
</dbReference>
<evidence type="ECO:0000256" key="6">
    <source>
        <dbReference type="ARBA" id="ARBA00022618"/>
    </source>
</evidence>
<dbReference type="InParanoid" id="D6Z4Y6"/>
<gene>
    <name evidence="18" type="ordered locus">DaAHT2_1931</name>
</gene>
<dbReference type="KEGG" id="dak:DaAHT2_1931"/>
<dbReference type="InterPro" id="IPR036615">
    <property type="entry name" value="Mur_ligase_C_dom_sf"/>
</dbReference>
<evidence type="ECO:0000256" key="9">
    <source>
        <dbReference type="ARBA" id="ARBA00022960"/>
    </source>
</evidence>
<protein>
    <recommendedName>
        <fullName evidence="3 14">UDP-N-acetylmuramate--L-alanine ligase</fullName>
        <ecNumber evidence="3 14">6.3.2.8</ecNumber>
    </recommendedName>
</protein>
<keyword evidence="8" id="KW-0067">ATP-binding</keyword>
<dbReference type="Proteomes" id="UP000001508">
    <property type="component" value="Chromosome"/>
</dbReference>
<dbReference type="InterPro" id="IPR000713">
    <property type="entry name" value="Mur_ligase_N"/>
</dbReference>
<comment type="catalytic activity">
    <reaction evidence="13">
        <text>UDP-N-acetyl-alpha-D-muramate + L-alanine + ATP = UDP-N-acetyl-alpha-D-muramoyl-L-alanine + ADP + phosphate + H(+)</text>
        <dbReference type="Rhea" id="RHEA:23372"/>
        <dbReference type="ChEBI" id="CHEBI:15378"/>
        <dbReference type="ChEBI" id="CHEBI:30616"/>
        <dbReference type="ChEBI" id="CHEBI:43474"/>
        <dbReference type="ChEBI" id="CHEBI:57972"/>
        <dbReference type="ChEBI" id="CHEBI:70757"/>
        <dbReference type="ChEBI" id="CHEBI:83898"/>
        <dbReference type="ChEBI" id="CHEBI:456216"/>
        <dbReference type="EC" id="6.3.2.8"/>
    </reaction>
</comment>
<dbReference type="Pfam" id="PF01225">
    <property type="entry name" value="Mur_ligase"/>
    <property type="match status" value="1"/>
</dbReference>
<dbReference type="GO" id="GO:0005737">
    <property type="term" value="C:cytoplasm"/>
    <property type="evidence" value="ECO:0007669"/>
    <property type="project" value="UniProtKB-SubCell"/>
</dbReference>
<dbReference type="InterPro" id="IPR050061">
    <property type="entry name" value="MurCDEF_pg_biosynth"/>
</dbReference>
<evidence type="ECO:0000256" key="12">
    <source>
        <dbReference type="ARBA" id="ARBA00023316"/>
    </source>
</evidence>
<dbReference type="InterPro" id="IPR036565">
    <property type="entry name" value="Mur-like_cat_sf"/>
</dbReference>
<dbReference type="GO" id="GO:0008360">
    <property type="term" value="P:regulation of cell shape"/>
    <property type="evidence" value="ECO:0007669"/>
    <property type="project" value="UniProtKB-KW"/>
</dbReference>
<keyword evidence="19" id="KW-1185">Reference proteome</keyword>
<keyword evidence="6" id="KW-0132">Cell division</keyword>
<keyword evidence="4" id="KW-0963">Cytoplasm</keyword>
<dbReference type="SUPFAM" id="SSF51984">
    <property type="entry name" value="MurCD N-terminal domain"/>
    <property type="match status" value="1"/>
</dbReference>
<accession>D6Z4Y6</accession>
<dbReference type="RefSeq" id="WP_013164134.1">
    <property type="nucleotide sequence ID" value="NC_014216.1"/>
</dbReference>
<keyword evidence="12" id="KW-0961">Cell wall biogenesis/degradation</keyword>
<proteinExistence type="predicted"/>
<evidence type="ECO:0000313" key="19">
    <source>
        <dbReference type="Proteomes" id="UP000001508"/>
    </source>
</evidence>
<evidence type="ECO:0000259" key="17">
    <source>
        <dbReference type="Pfam" id="PF08245"/>
    </source>
</evidence>
<dbReference type="InterPro" id="IPR004101">
    <property type="entry name" value="Mur_ligase_C"/>
</dbReference>
<evidence type="ECO:0000313" key="18">
    <source>
        <dbReference type="EMBL" id="ADH86611.1"/>
    </source>
</evidence>
<dbReference type="SUPFAM" id="SSF53244">
    <property type="entry name" value="MurD-like peptide ligases, peptide-binding domain"/>
    <property type="match status" value="1"/>
</dbReference>
<feature type="domain" description="Mur ligase N-terminal catalytic" evidence="15">
    <location>
        <begin position="32"/>
        <end position="127"/>
    </location>
</feature>
<name>D6Z4Y6_DESAT</name>
<feature type="domain" description="Mur ligase C-terminal" evidence="16">
    <location>
        <begin position="348"/>
        <end position="480"/>
    </location>
</feature>
<comment type="pathway">
    <text evidence="2">Cell wall biogenesis; peptidoglycan biosynthesis.</text>
</comment>
<dbReference type="UniPathway" id="UPA00219"/>
<dbReference type="GO" id="GO:0051301">
    <property type="term" value="P:cell division"/>
    <property type="evidence" value="ECO:0007669"/>
    <property type="project" value="UniProtKB-KW"/>
</dbReference>
<dbReference type="InterPro" id="IPR005757">
    <property type="entry name" value="Mpl"/>
</dbReference>
<dbReference type="GO" id="GO:0008763">
    <property type="term" value="F:UDP-N-acetylmuramate-L-alanine ligase activity"/>
    <property type="evidence" value="ECO:0007669"/>
    <property type="project" value="UniProtKB-UniRule"/>
</dbReference>
<evidence type="ECO:0000256" key="1">
    <source>
        <dbReference type="ARBA" id="ARBA00004496"/>
    </source>
</evidence>
<evidence type="ECO:0000259" key="16">
    <source>
        <dbReference type="Pfam" id="PF02875"/>
    </source>
</evidence>
<reference evidence="19" key="1">
    <citation type="submission" date="2010-02" db="EMBL/GenBank/DDBJ databases">
        <title>Complete sequence of Desulfurivibrio alkaliphilus AHT2.</title>
        <authorList>
            <consortium name="US DOE Joint Genome Institute"/>
            <person name="Pitluck S."/>
            <person name="Chertkov O."/>
            <person name="Detter J.C."/>
            <person name="Han C."/>
            <person name="Tapia R."/>
            <person name="Larimer F."/>
            <person name="Land M."/>
            <person name="Hauser L."/>
            <person name="Kyrpides N."/>
            <person name="Mikhailova N."/>
            <person name="Sorokin D.Y."/>
            <person name="Muyzer G."/>
            <person name="Woyke T."/>
        </authorList>
    </citation>
    <scope>NUCLEOTIDE SEQUENCE [LARGE SCALE GENOMIC DNA]</scope>
    <source>
        <strain evidence="19">DSM 19089 / UNIQEM U267 / AHT2</strain>
    </source>
</reference>
<dbReference type="Gene3D" id="3.90.190.20">
    <property type="entry name" value="Mur ligase, C-terminal domain"/>
    <property type="match status" value="1"/>
</dbReference>
<dbReference type="SUPFAM" id="SSF53623">
    <property type="entry name" value="MurD-like peptide ligases, catalytic domain"/>
    <property type="match status" value="1"/>
</dbReference>
<dbReference type="STRING" id="589865.DaAHT2_1931"/>
<dbReference type="EMBL" id="CP001940">
    <property type="protein sequence ID" value="ADH86611.1"/>
    <property type="molecule type" value="Genomic_DNA"/>
</dbReference>